<keyword evidence="4 8" id="KW-1003">Cell membrane</keyword>
<evidence type="ECO:0000256" key="8">
    <source>
        <dbReference type="RuleBase" id="RU363041"/>
    </source>
</evidence>
<accession>A0A1S6U7P2</accession>
<comment type="similarity">
    <text evidence="2 8">Belongs to the 4-toluene sulfonate uptake permease (TSUP) (TC 2.A.102) family.</text>
</comment>
<evidence type="ECO:0000313" key="10">
    <source>
        <dbReference type="Proteomes" id="UP000190868"/>
    </source>
</evidence>
<dbReference type="EMBL" id="CP017258">
    <property type="protein sequence ID" value="AQW87487.1"/>
    <property type="molecule type" value="Genomic_DNA"/>
</dbReference>
<feature type="transmembrane region" description="Helical" evidence="8">
    <location>
        <begin position="104"/>
        <end position="124"/>
    </location>
</feature>
<evidence type="ECO:0000256" key="4">
    <source>
        <dbReference type="ARBA" id="ARBA00022475"/>
    </source>
</evidence>
<dbReference type="InterPro" id="IPR002781">
    <property type="entry name" value="TM_pro_TauE-like"/>
</dbReference>
<keyword evidence="10" id="KW-1185">Reference proteome</keyword>
<dbReference type="RefSeq" id="WP_078424395.1">
    <property type="nucleotide sequence ID" value="NZ_CP017258.1"/>
</dbReference>
<feature type="transmembrane region" description="Helical" evidence="8">
    <location>
        <begin position="76"/>
        <end position="98"/>
    </location>
</feature>
<dbReference type="Pfam" id="PF01925">
    <property type="entry name" value="TauE"/>
    <property type="match status" value="1"/>
</dbReference>
<feature type="transmembrane region" description="Helical" evidence="8">
    <location>
        <begin position="6"/>
        <end position="39"/>
    </location>
</feature>
<dbReference type="AlphaFoldDB" id="A0A1S6U7P2"/>
<organism evidence="9 10">
    <name type="scientific">Campylobacter pinnipediorum subsp. caledonicus</name>
    <dbReference type="NCBI Taxonomy" id="1874362"/>
    <lineage>
        <taxon>Bacteria</taxon>
        <taxon>Pseudomonadati</taxon>
        <taxon>Campylobacterota</taxon>
        <taxon>Epsilonproteobacteria</taxon>
        <taxon>Campylobacterales</taxon>
        <taxon>Campylobacteraceae</taxon>
        <taxon>Campylobacter</taxon>
    </lineage>
</organism>
<evidence type="ECO:0000256" key="7">
    <source>
        <dbReference type="ARBA" id="ARBA00023136"/>
    </source>
</evidence>
<evidence type="ECO:0000256" key="5">
    <source>
        <dbReference type="ARBA" id="ARBA00022692"/>
    </source>
</evidence>
<evidence type="ECO:0000256" key="2">
    <source>
        <dbReference type="ARBA" id="ARBA00009142"/>
    </source>
</evidence>
<reference evidence="10" key="1">
    <citation type="submission" date="2016-09" db="EMBL/GenBank/DDBJ databases">
        <title>Comparative genomics of the Campylobacter concisus group.</title>
        <authorList>
            <person name="Miller W.G."/>
            <person name="Yee E."/>
            <person name="Chapman M.H."/>
            <person name="Huynh S."/>
            <person name="Bono J.L."/>
            <person name="On S.L.W."/>
            <person name="StLeger J."/>
            <person name="Foster G."/>
            <person name="Parker C.T."/>
        </authorList>
    </citation>
    <scope>NUCLEOTIDE SEQUENCE [LARGE SCALE GENOMIC DNA]</scope>
    <source>
        <strain evidence="10">RM18021</strain>
    </source>
</reference>
<keyword evidence="7 8" id="KW-0472">Membrane</keyword>
<dbReference type="InterPro" id="IPR052017">
    <property type="entry name" value="TSUP"/>
</dbReference>
<protein>
    <recommendedName>
        <fullName evidence="8">Probable membrane transporter protein</fullName>
    </recommendedName>
</protein>
<gene>
    <name evidence="9" type="ORF">CPIN18021_0672</name>
</gene>
<sequence length="252" mass="27869">MEFDFLVYCVFFIGAFVGGFIDAIAGGGGLIIVPLLMAFGIDPHTALATNKLQGSFGSFTASLNFTLKGMINFKEVFICIFFTFVGACIGAKTILFLNTDILKIIVPFLLISIFVYTIFSPNITEQDRKSKIDPKVFYICFGLLLGFYDGFFGPGTGSFWTFSMVALLGLNIKKAVANTKIFNFTSNIVSLFIFILSGNILWFVGVLMGVAAIIGAYFGSNLVIKKEIKFIRFVFLSVVAFTILKLLWDFFK</sequence>
<keyword evidence="5 8" id="KW-0812">Transmembrane</keyword>
<dbReference type="Proteomes" id="UP000190868">
    <property type="component" value="Chromosome"/>
</dbReference>
<evidence type="ECO:0000256" key="3">
    <source>
        <dbReference type="ARBA" id="ARBA00022448"/>
    </source>
</evidence>
<keyword evidence="3" id="KW-0813">Transport</keyword>
<name>A0A1S6U7P2_9BACT</name>
<feature type="transmembrane region" description="Helical" evidence="8">
    <location>
        <begin position="136"/>
        <end position="153"/>
    </location>
</feature>
<evidence type="ECO:0000256" key="6">
    <source>
        <dbReference type="ARBA" id="ARBA00022989"/>
    </source>
</evidence>
<evidence type="ECO:0000256" key="1">
    <source>
        <dbReference type="ARBA" id="ARBA00004651"/>
    </source>
</evidence>
<dbReference type="PANTHER" id="PTHR30269:SF0">
    <property type="entry name" value="MEMBRANE TRANSPORTER PROTEIN YFCA-RELATED"/>
    <property type="match status" value="1"/>
</dbReference>
<proteinExistence type="inferred from homology"/>
<evidence type="ECO:0000313" key="9">
    <source>
        <dbReference type="EMBL" id="AQW87487.1"/>
    </source>
</evidence>
<dbReference type="PANTHER" id="PTHR30269">
    <property type="entry name" value="TRANSMEMBRANE PROTEIN YFCA"/>
    <property type="match status" value="1"/>
</dbReference>
<dbReference type="GO" id="GO:0005886">
    <property type="term" value="C:plasma membrane"/>
    <property type="evidence" value="ECO:0007669"/>
    <property type="project" value="UniProtKB-SubCell"/>
</dbReference>
<keyword evidence="6 8" id="KW-1133">Transmembrane helix</keyword>
<feature type="transmembrane region" description="Helical" evidence="8">
    <location>
        <begin position="188"/>
        <end position="218"/>
    </location>
</feature>
<feature type="transmembrane region" description="Helical" evidence="8">
    <location>
        <begin position="230"/>
        <end position="248"/>
    </location>
</feature>
<comment type="subcellular location">
    <subcellularLocation>
        <location evidence="1 8">Cell membrane</location>
        <topology evidence="1 8">Multi-pass membrane protein</topology>
    </subcellularLocation>
</comment>